<name>A0A540MSF2_MALBA</name>
<dbReference type="Proteomes" id="UP000315295">
    <property type="component" value="Unassembled WGS sequence"/>
</dbReference>
<comment type="caution">
    <text evidence="1">The sequence shown here is derived from an EMBL/GenBank/DDBJ whole genome shotgun (WGS) entry which is preliminary data.</text>
</comment>
<dbReference type="InterPro" id="IPR012340">
    <property type="entry name" value="NA-bd_OB-fold"/>
</dbReference>
<evidence type="ECO:0008006" key="3">
    <source>
        <dbReference type="Google" id="ProtNLM"/>
    </source>
</evidence>
<protein>
    <recommendedName>
        <fullName evidence="3">Replication protein A OB domain-containing protein</fullName>
    </recommendedName>
</protein>
<accession>A0A540MSF2</accession>
<evidence type="ECO:0000313" key="1">
    <source>
        <dbReference type="EMBL" id="TQE01290.1"/>
    </source>
</evidence>
<dbReference type="Gene3D" id="2.40.50.140">
    <property type="entry name" value="Nucleic acid-binding proteins"/>
    <property type="match status" value="1"/>
</dbReference>
<dbReference type="EMBL" id="VIEB01000198">
    <property type="protein sequence ID" value="TQE01290.1"/>
    <property type="molecule type" value="Genomic_DNA"/>
</dbReference>
<sequence>MENIRPTPVNHNMRWRAVHQMVITMLWPPKLKPVDVMKSWIFGLLKLGHNIRLLNPNRLIRRIAYKCDVRIEDIRKEEVMVTLWGDIGEAFSSLSMDAFSLPVVVVFTSLKVKL</sequence>
<gene>
    <name evidence="1" type="ORF">C1H46_013106</name>
</gene>
<keyword evidence="2" id="KW-1185">Reference proteome</keyword>
<organism evidence="1 2">
    <name type="scientific">Malus baccata</name>
    <name type="common">Siberian crab apple</name>
    <name type="synonym">Pyrus baccata</name>
    <dbReference type="NCBI Taxonomy" id="106549"/>
    <lineage>
        <taxon>Eukaryota</taxon>
        <taxon>Viridiplantae</taxon>
        <taxon>Streptophyta</taxon>
        <taxon>Embryophyta</taxon>
        <taxon>Tracheophyta</taxon>
        <taxon>Spermatophyta</taxon>
        <taxon>Magnoliopsida</taxon>
        <taxon>eudicotyledons</taxon>
        <taxon>Gunneridae</taxon>
        <taxon>Pentapetalae</taxon>
        <taxon>rosids</taxon>
        <taxon>fabids</taxon>
        <taxon>Rosales</taxon>
        <taxon>Rosaceae</taxon>
        <taxon>Amygdaloideae</taxon>
        <taxon>Maleae</taxon>
        <taxon>Malus</taxon>
    </lineage>
</organism>
<reference evidence="1 2" key="1">
    <citation type="journal article" date="2019" name="G3 (Bethesda)">
        <title>Sequencing of a Wild Apple (Malus baccata) Genome Unravels the Differences Between Cultivated and Wild Apple Species Regarding Disease Resistance and Cold Tolerance.</title>
        <authorList>
            <person name="Chen X."/>
        </authorList>
    </citation>
    <scope>NUCLEOTIDE SEQUENCE [LARGE SCALE GENOMIC DNA]</scope>
    <source>
        <strain evidence="2">cv. Shandingzi</strain>
        <tissue evidence="1">Leaves</tissue>
    </source>
</reference>
<evidence type="ECO:0000313" key="2">
    <source>
        <dbReference type="Proteomes" id="UP000315295"/>
    </source>
</evidence>
<proteinExistence type="predicted"/>
<dbReference type="AlphaFoldDB" id="A0A540MSF2"/>